<dbReference type="STRING" id="331657.A0A4U0WJV5"/>
<dbReference type="InterPro" id="IPR029058">
    <property type="entry name" value="AB_hydrolase_fold"/>
</dbReference>
<evidence type="ECO:0000259" key="3">
    <source>
        <dbReference type="Pfam" id="PF03959"/>
    </source>
</evidence>
<evidence type="ECO:0000313" key="5">
    <source>
        <dbReference type="Proteomes" id="UP000308768"/>
    </source>
</evidence>
<dbReference type="AlphaFoldDB" id="A0A4U0WJV5"/>
<evidence type="ECO:0000313" key="4">
    <source>
        <dbReference type="EMBL" id="TKA61885.1"/>
    </source>
</evidence>
<comment type="similarity">
    <text evidence="1">Belongs to the LovG family.</text>
</comment>
<feature type="non-terminal residue" evidence="4">
    <location>
        <position position="179"/>
    </location>
</feature>
<reference evidence="4 5" key="1">
    <citation type="submission" date="2017-03" db="EMBL/GenBank/DDBJ databases">
        <title>Genomes of endolithic fungi from Antarctica.</title>
        <authorList>
            <person name="Coleine C."/>
            <person name="Masonjones S."/>
            <person name="Stajich J.E."/>
        </authorList>
    </citation>
    <scope>NUCLEOTIDE SEQUENCE [LARGE SCALE GENOMIC DNA]</scope>
    <source>
        <strain evidence="4 5">CCFEE 5187</strain>
    </source>
</reference>
<dbReference type="GO" id="GO:0005737">
    <property type="term" value="C:cytoplasm"/>
    <property type="evidence" value="ECO:0007669"/>
    <property type="project" value="TreeGrafter"/>
</dbReference>
<protein>
    <recommendedName>
        <fullName evidence="3">Serine hydrolase domain-containing protein</fullName>
    </recommendedName>
</protein>
<keyword evidence="5" id="KW-1185">Reference proteome</keyword>
<dbReference type="InterPro" id="IPR050593">
    <property type="entry name" value="LovG"/>
</dbReference>
<evidence type="ECO:0000256" key="2">
    <source>
        <dbReference type="ARBA" id="ARBA00022801"/>
    </source>
</evidence>
<dbReference type="PANTHER" id="PTHR48070:SF3">
    <property type="entry name" value="ESTERASE DBAE-RELATED"/>
    <property type="match status" value="1"/>
</dbReference>
<dbReference type="PANTHER" id="PTHR48070">
    <property type="entry name" value="ESTERASE OVCA2"/>
    <property type="match status" value="1"/>
</dbReference>
<dbReference type="Proteomes" id="UP000308768">
    <property type="component" value="Unassembled WGS sequence"/>
</dbReference>
<gene>
    <name evidence="4" type="ORF">B0A49_11477</name>
</gene>
<sequence>MTATPPQDLSLPRILCLHGGGVTGDVFKAQARALIKALPTFRLIFADGPFYCDPGPGIVPVYEDWGPFRRWLRWLPEHQEIDDDSAIEEVQYAIKTCKDADPGKGPWVGLLGFSQGAKLAASLLYEQQIQMEKLGKADTDYKFAVLLAGRSPLVSFSELSKSPATVAAGAISEGFFYDG</sequence>
<proteinExistence type="inferred from homology"/>
<organism evidence="4 5">
    <name type="scientific">Cryomyces minteri</name>
    <dbReference type="NCBI Taxonomy" id="331657"/>
    <lineage>
        <taxon>Eukaryota</taxon>
        <taxon>Fungi</taxon>
        <taxon>Dikarya</taxon>
        <taxon>Ascomycota</taxon>
        <taxon>Pezizomycotina</taxon>
        <taxon>Dothideomycetes</taxon>
        <taxon>Dothideomycetes incertae sedis</taxon>
        <taxon>Cryomyces</taxon>
    </lineage>
</organism>
<accession>A0A4U0WJV5</accession>
<dbReference type="SUPFAM" id="SSF53474">
    <property type="entry name" value="alpha/beta-Hydrolases"/>
    <property type="match status" value="1"/>
</dbReference>
<dbReference type="OrthoDB" id="414698at2759"/>
<evidence type="ECO:0000256" key="1">
    <source>
        <dbReference type="ARBA" id="ARBA00005863"/>
    </source>
</evidence>
<feature type="domain" description="Serine hydrolase" evidence="3">
    <location>
        <begin position="12"/>
        <end position="153"/>
    </location>
</feature>
<dbReference type="EMBL" id="NAJN01001661">
    <property type="protein sequence ID" value="TKA61885.1"/>
    <property type="molecule type" value="Genomic_DNA"/>
</dbReference>
<dbReference type="Pfam" id="PF03959">
    <property type="entry name" value="FSH1"/>
    <property type="match status" value="1"/>
</dbReference>
<dbReference type="GO" id="GO:0016787">
    <property type="term" value="F:hydrolase activity"/>
    <property type="evidence" value="ECO:0007669"/>
    <property type="project" value="UniProtKB-KW"/>
</dbReference>
<comment type="caution">
    <text evidence="4">The sequence shown here is derived from an EMBL/GenBank/DDBJ whole genome shotgun (WGS) entry which is preliminary data.</text>
</comment>
<keyword evidence="2" id="KW-0378">Hydrolase</keyword>
<dbReference type="InterPro" id="IPR005645">
    <property type="entry name" value="FSH-like_dom"/>
</dbReference>
<name>A0A4U0WJV5_9PEZI</name>
<dbReference type="Gene3D" id="3.40.50.1820">
    <property type="entry name" value="alpha/beta hydrolase"/>
    <property type="match status" value="1"/>
</dbReference>
<dbReference type="GO" id="GO:0044550">
    <property type="term" value="P:secondary metabolite biosynthetic process"/>
    <property type="evidence" value="ECO:0007669"/>
    <property type="project" value="TreeGrafter"/>
</dbReference>
<dbReference type="GO" id="GO:0005634">
    <property type="term" value="C:nucleus"/>
    <property type="evidence" value="ECO:0007669"/>
    <property type="project" value="TreeGrafter"/>
</dbReference>